<proteinExistence type="predicted"/>
<organism evidence="1">
    <name type="scientific">marine sediment metagenome</name>
    <dbReference type="NCBI Taxonomy" id="412755"/>
    <lineage>
        <taxon>unclassified sequences</taxon>
        <taxon>metagenomes</taxon>
        <taxon>ecological metagenomes</taxon>
    </lineage>
</organism>
<protein>
    <submittedName>
        <fullName evidence="1">Uncharacterized protein</fullName>
    </submittedName>
</protein>
<gene>
    <name evidence="1" type="ORF">LCGC14_1148070</name>
</gene>
<name>A0A0F9M196_9ZZZZ</name>
<comment type="caution">
    <text evidence="1">The sequence shown here is derived from an EMBL/GenBank/DDBJ whole genome shotgun (WGS) entry which is preliminary data.</text>
</comment>
<reference evidence="1" key="1">
    <citation type="journal article" date="2015" name="Nature">
        <title>Complex archaea that bridge the gap between prokaryotes and eukaryotes.</title>
        <authorList>
            <person name="Spang A."/>
            <person name="Saw J.H."/>
            <person name="Jorgensen S.L."/>
            <person name="Zaremba-Niedzwiedzka K."/>
            <person name="Martijn J."/>
            <person name="Lind A.E."/>
            <person name="van Eijk R."/>
            <person name="Schleper C."/>
            <person name="Guy L."/>
            <person name="Ettema T.J."/>
        </authorList>
    </citation>
    <scope>NUCLEOTIDE SEQUENCE</scope>
</reference>
<evidence type="ECO:0000313" key="1">
    <source>
        <dbReference type="EMBL" id="KKM99408.1"/>
    </source>
</evidence>
<dbReference type="EMBL" id="LAZR01005499">
    <property type="protein sequence ID" value="KKM99408.1"/>
    <property type="molecule type" value="Genomic_DNA"/>
</dbReference>
<sequence>MIITNEEHVILSITSKELNLLEDALRKYIITEGKETPTHLEEKKAHKERMTLGDQMYQELIRELQRQWQRDEMQAVKIRSFAIEPRF</sequence>
<accession>A0A0F9M196</accession>
<dbReference type="AlphaFoldDB" id="A0A0F9M196"/>